<keyword evidence="2" id="KW-1185">Reference proteome</keyword>
<evidence type="ECO:0000313" key="1">
    <source>
        <dbReference type="EMBL" id="RYO93763.1"/>
    </source>
</evidence>
<accession>A0ABY0HLX9</accession>
<name>A0ABY0HLX9_9PEZI</name>
<reference evidence="1 2" key="1">
    <citation type="submission" date="2018-06" db="EMBL/GenBank/DDBJ databases">
        <title>Complete Genomes of Monosporascus.</title>
        <authorList>
            <person name="Robinson A.J."/>
            <person name="Natvig D.O."/>
        </authorList>
    </citation>
    <scope>NUCLEOTIDE SEQUENCE [LARGE SCALE GENOMIC DNA]</scope>
    <source>
        <strain evidence="1 2">CBS 609.92</strain>
    </source>
</reference>
<sequence>MMASGKFHFFSQLPVEIQLQIWKIHKEHKPKLRHTLVQDFCGRHTYEAFDVKQHVYVNTLTGQEPGERTGNAIVHPEAGEEITKVRPMNVKCWTGHYGTCALAEGAPGPPRVSRVIQKPSVDVAFTPLVPLPEQCRHCDATMLTDEHWIFRVQTPALNIGPTHAEDLHWLLPHFLSRMACLKTLYLFRYLPPCGCGPPGQRNGFSIDMLDQNGFLDAEDVVRIHALNCRRALNPYLHAGEHLVVQVKRLLGAWGEDVVIKVAFDLHDDPVWCQEG</sequence>
<protein>
    <submittedName>
        <fullName evidence="1">Uncharacterized protein</fullName>
    </submittedName>
</protein>
<comment type="caution">
    <text evidence="1">The sequence shown here is derived from an EMBL/GenBank/DDBJ whole genome shotgun (WGS) entry which is preliminary data.</text>
</comment>
<organism evidence="1 2">
    <name type="scientific">Monosporascus cannonballus</name>
    <dbReference type="NCBI Taxonomy" id="155416"/>
    <lineage>
        <taxon>Eukaryota</taxon>
        <taxon>Fungi</taxon>
        <taxon>Dikarya</taxon>
        <taxon>Ascomycota</taxon>
        <taxon>Pezizomycotina</taxon>
        <taxon>Sordariomycetes</taxon>
        <taxon>Xylariomycetidae</taxon>
        <taxon>Xylariales</taxon>
        <taxon>Xylariales incertae sedis</taxon>
        <taxon>Monosporascus</taxon>
    </lineage>
</organism>
<proteinExistence type="predicted"/>
<dbReference type="Proteomes" id="UP000294003">
    <property type="component" value="Unassembled WGS sequence"/>
</dbReference>
<gene>
    <name evidence="1" type="ORF">DL762_000968</name>
</gene>
<evidence type="ECO:0000313" key="2">
    <source>
        <dbReference type="Proteomes" id="UP000294003"/>
    </source>
</evidence>
<dbReference type="EMBL" id="QJNS01000016">
    <property type="protein sequence ID" value="RYO93763.1"/>
    <property type="molecule type" value="Genomic_DNA"/>
</dbReference>